<dbReference type="CDD" id="cd00009">
    <property type="entry name" value="AAA"/>
    <property type="match status" value="1"/>
</dbReference>
<evidence type="ECO:0000256" key="3">
    <source>
        <dbReference type="ARBA" id="ARBA00061607"/>
    </source>
</evidence>
<evidence type="ECO:0000256" key="2">
    <source>
        <dbReference type="ARBA" id="ARBA00022840"/>
    </source>
</evidence>
<dbReference type="PANTHER" id="PTHR42759">
    <property type="entry name" value="MOXR FAMILY PROTEIN"/>
    <property type="match status" value="1"/>
</dbReference>
<proteinExistence type="inferred from homology"/>
<sequence length="310" mass="33904">MSEPLIDRLRANIQTVFLGDVNAVDLLLVGLVARGHVLIEDVPGVGKTVLARALAKSVDCRFSRIQLTPDLLPGDVLGVSVYNTQTHAFEFRPGPVFANIVLADEINRTTPRTQSALLEAMSEEQVSVENKTIILERPFMLVATQNPIEFEGTYHLPENQLDRFILRVALGYPDRKSEHQILTLQPGRTGIDKLKPVMTAAEVVELQDRSPHVKLDPGIIDYILDLVAATRQSDELHLGVSPRGALSLTQACQALALVRGRNYVTPDDVKTLFIAVTAHRVVGKAYLSNGSGTAVATVLQAILDRTPTPR</sequence>
<dbReference type="RefSeq" id="WP_206294385.1">
    <property type="nucleotide sequence ID" value="NZ_CP063458.1"/>
</dbReference>
<evidence type="ECO:0000259" key="4">
    <source>
        <dbReference type="Pfam" id="PF07726"/>
    </source>
</evidence>
<dbReference type="GO" id="GO:0005524">
    <property type="term" value="F:ATP binding"/>
    <property type="evidence" value="ECO:0007669"/>
    <property type="project" value="UniProtKB-KW"/>
</dbReference>
<organism evidence="6 7">
    <name type="scientific">Humisphaera borealis</name>
    <dbReference type="NCBI Taxonomy" id="2807512"/>
    <lineage>
        <taxon>Bacteria</taxon>
        <taxon>Pseudomonadati</taxon>
        <taxon>Planctomycetota</taxon>
        <taxon>Phycisphaerae</taxon>
        <taxon>Tepidisphaerales</taxon>
        <taxon>Tepidisphaeraceae</taxon>
        <taxon>Humisphaera</taxon>
    </lineage>
</organism>
<dbReference type="KEGG" id="hbs:IPV69_07545"/>
<reference evidence="6 7" key="1">
    <citation type="submission" date="2020-10" db="EMBL/GenBank/DDBJ databases">
        <title>Wide distribution of Phycisphaera-like planctomycetes from WD2101 soil group in peatlands and genome analysis of the first cultivated representative.</title>
        <authorList>
            <person name="Dedysh S.N."/>
            <person name="Beletsky A.V."/>
            <person name="Ivanova A."/>
            <person name="Kulichevskaya I.S."/>
            <person name="Suzina N.E."/>
            <person name="Philippov D.A."/>
            <person name="Rakitin A.L."/>
            <person name="Mardanov A.V."/>
            <person name="Ravin N.V."/>
        </authorList>
    </citation>
    <scope>NUCLEOTIDE SEQUENCE [LARGE SCALE GENOMIC DNA]</scope>
    <source>
        <strain evidence="6 7">M1803</strain>
    </source>
</reference>
<dbReference type="PANTHER" id="PTHR42759:SF5">
    <property type="entry name" value="METHANOL DEHYDROGENASE REGULATOR"/>
    <property type="match status" value="1"/>
</dbReference>
<evidence type="ECO:0000256" key="1">
    <source>
        <dbReference type="ARBA" id="ARBA00022741"/>
    </source>
</evidence>
<evidence type="ECO:0000259" key="5">
    <source>
        <dbReference type="Pfam" id="PF17863"/>
    </source>
</evidence>
<keyword evidence="1" id="KW-0547">Nucleotide-binding</keyword>
<dbReference type="InterPro" id="IPR050764">
    <property type="entry name" value="CbbQ/NirQ/NorQ/GpvN"/>
</dbReference>
<dbReference type="PIRSF" id="PIRSF002849">
    <property type="entry name" value="AAA_ATPase_chaperone_MoxR_prd"/>
    <property type="match status" value="1"/>
</dbReference>
<dbReference type="Gene3D" id="3.40.50.300">
    <property type="entry name" value="P-loop containing nucleotide triphosphate hydrolases"/>
    <property type="match status" value="1"/>
</dbReference>
<feature type="domain" description="ChlI/MoxR AAA lid" evidence="5">
    <location>
        <begin position="229"/>
        <end position="287"/>
    </location>
</feature>
<keyword evidence="2" id="KW-0067">ATP-binding</keyword>
<feature type="domain" description="ATPase AAA-3" evidence="4">
    <location>
        <begin position="36"/>
        <end position="166"/>
    </location>
</feature>
<dbReference type="Gene3D" id="1.10.8.80">
    <property type="entry name" value="Magnesium chelatase subunit I, C-Terminal domain"/>
    <property type="match status" value="1"/>
</dbReference>
<dbReference type="GO" id="GO:0016887">
    <property type="term" value="F:ATP hydrolysis activity"/>
    <property type="evidence" value="ECO:0007669"/>
    <property type="project" value="InterPro"/>
</dbReference>
<evidence type="ECO:0000313" key="6">
    <source>
        <dbReference type="EMBL" id="QOV91205.1"/>
    </source>
</evidence>
<dbReference type="Pfam" id="PF17863">
    <property type="entry name" value="AAA_lid_2"/>
    <property type="match status" value="1"/>
</dbReference>
<dbReference type="InterPro" id="IPR027417">
    <property type="entry name" value="P-loop_NTPase"/>
</dbReference>
<evidence type="ECO:0000313" key="7">
    <source>
        <dbReference type="Proteomes" id="UP000593765"/>
    </source>
</evidence>
<dbReference type="FunFam" id="3.40.50.300:FF:000640">
    <property type="entry name" value="MoxR family ATPase"/>
    <property type="match status" value="1"/>
</dbReference>
<keyword evidence="7" id="KW-1185">Reference proteome</keyword>
<gene>
    <name evidence="6" type="ORF">IPV69_07545</name>
</gene>
<protein>
    <submittedName>
        <fullName evidence="6">MoxR family ATPase</fullName>
    </submittedName>
</protein>
<dbReference type="Proteomes" id="UP000593765">
    <property type="component" value="Chromosome"/>
</dbReference>
<name>A0A7M2X0J1_9BACT</name>
<dbReference type="Pfam" id="PF07726">
    <property type="entry name" value="AAA_3"/>
    <property type="match status" value="1"/>
</dbReference>
<comment type="similarity">
    <text evidence="3">Belongs to the MoxR family.</text>
</comment>
<accession>A0A7M2X0J1</accession>
<dbReference type="InterPro" id="IPR011703">
    <property type="entry name" value="ATPase_AAA-3"/>
</dbReference>
<dbReference type="AlphaFoldDB" id="A0A7M2X0J1"/>
<dbReference type="SUPFAM" id="SSF52540">
    <property type="entry name" value="P-loop containing nucleoside triphosphate hydrolases"/>
    <property type="match status" value="1"/>
</dbReference>
<dbReference type="InterPro" id="IPR041628">
    <property type="entry name" value="ChlI/MoxR_AAA_lid"/>
</dbReference>
<dbReference type="EMBL" id="CP063458">
    <property type="protein sequence ID" value="QOV91205.1"/>
    <property type="molecule type" value="Genomic_DNA"/>
</dbReference>